<feature type="transmembrane region" description="Helical" evidence="10">
    <location>
        <begin position="114"/>
        <end position="142"/>
    </location>
</feature>
<keyword evidence="7 10" id="KW-0472">Membrane</keyword>
<reference evidence="11" key="1">
    <citation type="submission" date="2020-08" db="EMBL/GenBank/DDBJ databases">
        <title>Genome public.</title>
        <authorList>
            <person name="Liu C."/>
            <person name="Sun Q."/>
        </authorList>
    </citation>
    <scope>NUCLEOTIDE SEQUENCE</scope>
    <source>
        <strain evidence="11">NSJ-32</strain>
    </source>
</reference>
<evidence type="ECO:0000313" key="11">
    <source>
        <dbReference type="EMBL" id="MBC8542099.1"/>
    </source>
</evidence>
<comment type="subunit">
    <text evidence="10">Probably interacts with PlsX.</text>
</comment>
<dbReference type="PANTHER" id="PTHR30309">
    <property type="entry name" value="INNER MEMBRANE PROTEIN YGIH"/>
    <property type="match status" value="1"/>
</dbReference>
<keyword evidence="11" id="KW-0012">Acyltransferase</keyword>
<feature type="transmembrane region" description="Helical" evidence="10">
    <location>
        <begin position="162"/>
        <end position="183"/>
    </location>
</feature>
<keyword evidence="2 10" id="KW-0444">Lipid biosynthesis</keyword>
<proteinExistence type="inferred from homology"/>
<evidence type="ECO:0000256" key="9">
    <source>
        <dbReference type="ARBA" id="ARBA00023264"/>
    </source>
</evidence>
<keyword evidence="3 10" id="KW-0808">Transferase</keyword>
<evidence type="ECO:0000313" key="12">
    <source>
        <dbReference type="Proteomes" id="UP000657006"/>
    </source>
</evidence>
<name>A0A926DRQ9_9FIRM</name>
<keyword evidence="5 10" id="KW-1133">Transmembrane helix</keyword>
<comment type="similarity">
    <text evidence="10">Belongs to the PlsY family.</text>
</comment>
<comment type="caution">
    <text evidence="11">The sequence shown here is derived from an EMBL/GenBank/DDBJ whole genome shotgun (WGS) entry which is preliminary data.</text>
</comment>
<keyword evidence="12" id="KW-1185">Reference proteome</keyword>
<organism evidence="11 12">
    <name type="scientific">Bianquea renquensis</name>
    <dbReference type="NCBI Taxonomy" id="2763661"/>
    <lineage>
        <taxon>Bacteria</taxon>
        <taxon>Bacillati</taxon>
        <taxon>Bacillota</taxon>
        <taxon>Clostridia</taxon>
        <taxon>Eubacteriales</taxon>
        <taxon>Bianqueaceae</taxon>
        <taxon>Bianquea</taxon>
    </lineage>
</organism>
<dbReference type="GO" id="GO:0008654">
    <property type="term" value="P:phospholipid biosynthetic process"/>
    <property type="evidence" value="ECO:0007669"/>
    <property type="project" value="UniProtKB-UniRule"/>
</dbReference>
<keyword evidence="6 10" id="KW-0443">Lipid metabolism</keyword>
<gene>
    <name evidence="10" type="primary">plsY</name>
    <name evidence="11" type="ORF">H8730_00860</name>
</gene>
<dbReference type="EC" id="2.3.1.275" evidence="10"/>
<dbReference type="AlphaFoldDB" id="A0A926DRQ9"/>
<evidence type="ECO:0000256" key="2">
    <source>
        <dbReference type="ARBA" id="ARBA00022516"/>
    </source>
</evidence>
<evidence type="ECO:0000256" key="10">
    <source>
        <dbReference type="HAMAP-Rule" id="MF_01043"/>
    </source>
</evidence>
<evidence type="ECO:0000256" key="3">
    <source>
        <dbReference type="ARBA" id="ARBA00022679"/>
    </source>
</evidence>
<dbReference type="PANTHER" id="PTHR30309:SF0">
    <property type="entry name" value="GLYCEROL-3-PHOSPHATE ACYLTRANSFERASE-RELATED"/>
    <property type="match status" value="1"/>
</dbReference>
<protein>
    <recommendedName>
        <fullName evidence="10">Glycerol-3-phosphate acyltransferase</fullName>
    </recommendedName>
    <alternativeName>
        <fullName evidence="10">Acyl-PO4 G3P acyltransferase</fullName>
    </alternativeName>
    <alternativeName>
        <fullName evidence="10">Acyl-phosphate--glycerol-3-phosphate acyltransferase</fullName>
    </alternativeName>
    <alternativeName>
        <fullName evidence="10">G3P acyltransferase</fullName>
        <shortName evidence="10">GPAT</shortName>
        <ecNumber evidence="10">2.3.1.275</ecNumber>
    </alternativeName>
    <alternativeName>
        <fullName evidence="10">Lysophosphatidic acid synthase</fullName>
        <shortName evidence="10">LPA synthase</shortName>
    </alternativeName>
</protein>
<keyword evidence="9 10" id="KW-1208">Phospholipid metabolism</keyword>
<dbReference type="EMBL" id="JACRSQ010000001">
    <property type="protein sequence ID" value="MBC8542099.1"/>
    <property type="molecule type" value="Genomic_DNA"/>
</dbReference>
<dbReference type="GO" id="GO:0005886">
    <property type="term" value="C:plasma membrane"/>
    <property type="evidence" value="ECO:0007669"/>
    <property type="project" value="UniProtKB-SubCell"/>
</dbReference>
<feature type="transmembrane region" description="Helical" evidence="10">
    <location>
        <begin position="84"/>
        <end position="102"/>
    </location>
</feature>
<dbReference type="SMART" id="SM01207">
    <property type="entry name" value="G3P_acyltransf"/>
    <property type="match status" value="1"/>
</dbReference>
<feature type="transmembrane region" description="Helical" evidence="10">
    <location>
        <begin position="6"/>
        <end position="25"/>
    </location>
</feature>
<dbReference type="Pfam" id="PF02660">
    <property type="entry name" value="G3P_acyltransf"/>
    <property type="match status" value="1"/>
</dbReference>
<dbReference type="GO" id="GO:0043772">
    <property type="term" value="F:acyl-phosphate glycerol-3-phosphate acyltransferase activity"/>
    <property type="evidence" value="ECO:0007669"/>
    <property type="project" value="UniProtKB-UniRule"/>
</dbReference>
<accession>A0A926DRQ9</accession>
<dbReference type="InterPro" id="IPR003811">
    <property type="entry name" value="G3P_acylTferase_PlsY"/>
</dbReference>
<keyword evidence="8 10" id="KW-0594">Phospholipid biosynthesis</keyword>
<evidence type="ECO:0000256" key="5">
    <source>
        <dbReference type="ARBA" id="ARBA00022989"/>
    </source>
</evidence>
<keyword evidence="1 10" id="KW-1003">Cell membrane</keyword>
<dbReference type="RefSeq" id="WP_177719708.1">
    <property type="nucleotide sequence ID" value="NZ_JACRSQ010000001.1"/>
</dbReference>
<evidence type="ECO:0000256" key="6">
    <source>
        <dbReference type="ARBA" id="ARBA00023098"/>
    </source>
</evidence>
<evidence type="ECO:0000256" key="4">
    <source>
        <dbReference type="ARBA" id="ARBA00022692"/>
    </source>
</evidence>
<feature type="transmembrane region" description="Helical" evidence="10">
    <location>
        <begin position="55"/>
        <end position="78"/>
    </location>
</feature>
<dbReference type="Proteomes" id="UP000657006">
    <property type="component" value="Unassembled WGS sequence"/>
</dbReference>
<comment type="function">
    <text evidence="10">Catalyzes the transfer of an acyl group from acyl-phosphate (acyl-PO(4)) to glycerol-3-phosphate (G3P) to form lysophosphatidic acid (LPA). This enzyme utilizes acyl-phosphate as fatty acyl donor, but not acyl-CoA or acyl-ACP.</text>
</comment>
<keyword evidence="4 10" id="KW-0812">Transmembrane</keyword>
<dbReference type="HAMAP" id="MF_01043">
    <property type="entry name" value="PlsY"/>
    <property type="match status" value="1"/>
</dbReference>
<evidence type="ECO:0000256" key="8">
    <source>
        <dbReference type="ARBA" id="ARBA00023209"/>
    </source>
</evidence>
<evidence type="ECO:0000256" key="1">
    <source>
        <dbReference type="ARBA" id="ARBA00022475"/>
    </source>
</evidence>
<evidence type="ECO:0000256" key="7">
    <source>
        <dbReference type="ARBA" id="ARBA00023136"/>
    </source>
</evidence>
<comment type="catalytic activity">
    <reaction evidence="10">
        <text>an acyl phosphate + sn-glycerol 3-phosphate = a 1-acyl-sn-glycero-3-phosphate + phosphate</text>
        <dbReference type="Rhea" id="RHEA:34075"/>
        <dbReference type="ChEBI" id="CHEBI:43474"/>
        <dbReference type="ChEBI" id="CHEBI:57597"/>
        <dbReference type="ChEBI" id="CHEBI:57970"/>
        <dbReference type="ChEBI" id="CHEBI:59918"/>
        <dbReference type="EC" id="2.3.1.275"/>
    </reaction>
</comment>
<sequence>MEMLLYIASAVCAYLIAGINPAIEFSKRVYHRDIRSCGSGNPGFTNFKRTFGNKWAWWVLLLDLSKAAIVTAVFAWLFGLYLDSYQFGAAYTGFFALLGHAYPVWYKFKGGKGFLVYMSVIWFIDWRAGLVALGIMLVLLAITRYMSLSTVTAMLSCPITLAVRNAPASVILLCTVSVLYIAFRHKENFKRLIKGAESKFSMTTSKSADSREQAV</sequence>
<comment type="subcellular location">
    <subcellularLocation>
        <location evidence="10">Cell membrane</location>
        <topology evidence="10">Multi-pass membrane protein</topology>
    </subcellularLocation>
</comment>
<comment type="pathway">
    <text evidence="10">Lipid metabolism; phospholipid metabolism.</text>
</comment>